<dbReference type="Proteomes" id="UP001060261">
    <property type="component" value="Chromosome"/>
</dbReference>
<organism evidence="2 3">
    <name type="scientific">Deinococcus rubellus</name>
    <dbReference type="NCBI Taxonomy" id="1889240"/>
    <lineage>
        <taxon>Bacteria</taxon>
        <taxon>Thermotogati</taxon>
        <taxon>Deinococcota</taxon>
        <taxon>Deinococci</taxon>
        <taxon>Deinococcales</taxon>
        <taxon>Deinococcaceae</taxon>
        <taxon>Deinococcus</taxon>
    </lineage>
</organism>
<feature type="chain" id="PRO_5046840416" evidence="1">
    <location>
        <begin position="26"/>
        <end position="221"/>
    </location>
</feature>
<sequence>MLSFQASLHYCVALTLLLTLSASLAKSPPTSFVTIQGHLANPEQVRRLLPVGTPAVWLTNLVQGRLVGRAVLNQDSFYLPVPLNLRLPLQPFQACYGVSAVPASLQTYQAETMLLYSFSADRIVGPLVQADDPRTPVRSSRWVCADRAATVRGRCTGLNTHYNLKFQRGWNAVMTVSQTGNFSITNLDRLLPYWLLDDFKLNKASSTLPAQLFKDNRSGGQ</sequence>
<accession>A0ABY5YI68</accession>
<gene>
    <name evidence="2" type="ORF">N0D28_03915</name>
</gene>
<name>A0ABY5YI68_9DEIO</name>
<keyword evidence="3" id="KW-1185">Reference proteome</keyword>
<reference evidence="2" key="1">
    <citation type="submission" date="2022-09" db="EMBL/GenBank/DDBJ databases">
        <title>genome sequence of Deinococcus rubellus.</title>
        <authorList>
            <person name="Srinivasan S."/>
        </authorList>
    </citation>
    <scope>NUCLEOTIDE SEQUENCE</scope>
    <source>
        <strain evidence="2">Ant6</strain>
    </source>
</reference>
<evidence type="ECO:0000256" key="1">
    <source>
        <dbReference type="SAM" id="SignalP"/>
    </source>
</evidence>
<dbReference type="RefSeq" id="WP_260561081.1">
    <property type="nucleotide sequence ID" value="NZ_BAABEC010000009.1"/>
</dbReference>
<proteinExistence type="predicted"/>
<feature type="signal peptide" evidence="1">
    <location>
        <begin position="1"/>
        <end position="25"/>
    </location>
</feature>
<dbReference type="EMBL" id="CP104213">
    <property type="protein sequence ID" value="UWX64820.1"/>
    <property type="molecule type" value="Genomic_DNA"/>
</dbReference>
<keyword evidence="1" id="KW-0732">Signal</keyword>
<evidence type="ECO:0000313" key="3">
    <source>
        <dbReference type="Proteomes" id="UP001060261"/>
    </source>
</evidence>
<protein>
    <submittedName>
        <fullName evidence="2">Uncharacterized protein</fullName>
    </submittedName>
</protein>
<evidence type="ECO:0000313" key="2">
    <source>
        <dbReference type="EMBL" id="UWX64820.1"/>
    </source>
</evidence>